<dbReference type="InterPro" id="IPR015943">
    <property type="entry name" value="WD40/YVTN_repeat-like_dom_sf"/>
</dbReference>
<organism evidence="5 6">
    <name type="scientific">Nepenthes gracilis</name>
    <name type="common">Slender pitcher plant</name>
    <dbReference type="NCBI Taxonomy" id="150966"/>
    <lineage>
        <taxon>Eukaryota</taxon>
        <taxon>Viridiplantae</taxon>
        <taxon>Streptophyta</taxon>
        <taxon>Embryophyta</taxon>
        <taxon>Tracheophyta</taxon>
        <taxon>Spermatophyta</taxon>
        <taxon>Magnoliopsida</taxon>
        <taxon>eudicotyledons</taxon>
        <taxon>Gunneridae</taxon>
        <taxon>Pentapetalae</taxon>
        <taxon>Caryophyllales</taxon>
        <taxon>Nepenthaceae</taxon>
        <taxon>Nepenthes</taxon>
    </lineage>
</organism>
<feature type="region of interest" description="Disordered" evidence="4">
    <location>
        <begin position="492"/>
        <end position="521"/>
    </location>
</feature>
<dbReference type="InterPro" id="IPR020472">
    <property type="entry name" value="WD40_PAC1"/>
</dbReference>
<evidence type="ECO:0000313" key="6">
    <source>
        <dbReference type="Proteomes" id="UP001279734"/>
    </source>
</evidence>
<dbReference type="Proteomes" id="UP001279734">
    <property type="component" value="Unassembled WGS sequence"/>
</dbReference>
<dbReference type="PROSITE" id="PS50082">
    <property type="entry name" value="WD_REPEATS_2"/>
    <property type="match status" value="3"/>
</dbReference>
<feature type="compositionally biased region" description="Low complexity" evidence="4">
    <location>
        <begin position="396"/>
        <end position="407"/>
    </location>
</feature>
<dbReference type="PROSITE" id="PS50294">
    <property type="entry name" value="WD_REPEATS_REGION"/>
    <property type="match status" value="3"/>
</dbReference>
<accession>A0AAD3TAP9</accession>
<sequence length="922" mass="102521">MSKNNDNEEEENKEEEEDSFYESLDRILSSSNSSTSASEDDDAVLNSPSYSRDHHTHSSKPNLPKICEFPACIHNYGLWISESFSCSVEQRRDRLLRALGLASDSSLSRRKSSILGNGHGSRFDFGQSVSSDRLNAGQSSGIEKNSCNFGIFLCKSEDSTDCHSVLDQRNSFISSSSILSIRLVSDVVKSSSGDIDDKNSYNKDSTVVVDNLARNGSVGLWSSSNNAPMVKGCRWVDNIRIDSENLSPNCCCKETMTDCRDNCGEDGECNRIVEVVDPMCTIKNLDNGKQFVVNEVREDGMWKKLKEVGTGRQLTMEEFEMFLGHSPIVQELMRRQNVEEHDKDSVDPNINNGSKLKKKASWFRSIKCVATGVRGLKERRSSDEKDTSSEKGGRRSSSATDDSQDASFHGPEKVRVRQYGKSVKELSALYKSQEIQAHNGSIWTIKFSLDGRYLASAGEDCMIHVWQVLETERKGGQSVDRPDDGSLNLLFLTNGSPEPNSASPNMDNLSERKRRARKSMSRKSMSLDHIVLPETVFGLSEKPFCSFTGHLDHVLDLSWSKSQLLLSSSMDKTVRLWNLTGKTCLKIFSHSDYVTCIQFNPVDDRYFISGSLDAKVRIWSIPDRQVVDWNDLHEMVTAACYTPDGQGALVGSYKGSCRLYNTSENKLQQKCQINLQNKKKKSHLKKITGFQFAPGSSSEVLVTSADSRIRVIDGVDLVHKFKGFRNTNSPISAAVTTDGKYVVCGSEDSHVYVWKHEGGSRPSRSKDVTVTRSYEHFHCQDVSVAIPWPGFGDSFGLLPETNSGEQNGPFHEPLDESLTANHPPTPVDEFNGTDGSPSVSGSSNSPFRATLSSATNSYFFDRFSATWPEEKLLLPTKNRSTRASLDPSKLAVYNTAWGMVIVTAGLRGEIRTFQNFGLPVRI</sequence>
<dbReference type="SUPFAM" id="SSF50978">
    <property type="entry name" value="WD40 repeat-like"/>
    <property type="match status" value="1"/>
</dbReference>
<keyword evidence="6" id="KW-1185">Reference proteome</keyword>
<reference evidence="5" key="1">
    <citation type="submission" date="2023-05" db="EMBL/GenBank/DDBJ databases">
        <title>Nepenthes gracilis genome sequencing.</title>
        <authorList>
            <person name="Fukushima K."/>
        </authorList>
    </citation>
    <scope>NUCLEOTIDE SEQUENCE</scope>
    <source>
        <strain evidence="5">SING2019-196</strain>
    </source>
</reference>
<feature type="repeat" description="WD" evidence="3">
    <location>
        <begin position="435"/>
        <end position="468"/>
    </location>
</feature>
<dbReference type="PRINTS" id="PR00320">
    <property type="entry name" value="GPROTEINBRPT"/>
</dbReference>
<feature type="repeat" description="WD" evidence="3">
    <location>
        <begin position="547"/>
        <end position="587"/>
    </location>
</feature>
<evidence type="ECO:0000256" key="3">
    <source>
        <dbReference type="PROSITE-ProRule" id="PRU00221"/>
    </source>
</evidence>
<feature type="compositionally biased region" description="Low complexity" evidence="4">
    <location>
        <begin position="26"/>
        <end position="37"/>
    </location>
</feature>
<dbReference type="PANTHER" id="PTHR14221:SF67">
    <property type="entry name" value="WD REPEAT-CONTAINING PROTEIN 44-LIKE"/>
    <property type="match status" value="1"/>
</dbReference>
<dbReference type="PROSITE" id="PS00678">
    <property type="entry name" value="WD_REPEATS_1"/>
    <property type="match status" value="1"/>
</dbReference>
<feature type="compositionally biased region" description="Polar residues" evidence="4">
    <location>
        <begin position="492"/>
        <end position="508"/>
    </location>
</feature>
<feature type="compositionally biased region" description="Basic and acidic residues" evidence="4">
    <location>
        <begin position="377"/>
        <end position="393"/>
    </location>
</feature>
<dbReference type="Pfam" id="PF00400">
    <property type="entry name" value="WD40"/>
    <property type="match status" value="4"/>
</dbReference>
<evidence type="ECO:0000256" key="4">
    <source>
        <dbReference type="SAM" id="MobiDB-lite"/>
    </source>
</evidence>
<evidence type="ECO:0000313" key="5">
    <source>
        <dbReference type="EMBL" id="GMH25534.1"/>
    </source>
</evidence>
<feature type="region of interest" description="Disordered" evidence="4">
    <location>
        <begin position="797"/>
        <end position="846"/>
    </location>
</feature>
<keyword evidence="1 3" id="KW-0853">WD repeat</keyword>
<dbReference type="InterPro" id="IPR040324">
    <property type="entry name" value="WDR44/Dgr2"/>
</dbReference>
<feature type="compositionally biased region" description="Low complexity" evidence="4">
    <location>
        <begin position="835"/>
        <end position="846"/>
    </location>
</feature>
<name>A0AAD3TAP9_NEPGR</name>
<dbReference type="Gene3D" id="2.130.10.10">
    <property type="entry name" value="YVTN repeat-like/Quinoprotein amine dehydrogenase"/>
    <property type="match status" value="1"/>
</dbReference>
<feature type="compositionally biased region" description="Basic residues" evidence="4">
    <location>
        <begin position="512"/>
        <end position="521"/>
    </location>
</feature>
<feature type="compositionally biased region" description="Acidic residues" evidence="4">
    <location>
        <begin position="7"/>
        <end position="20"/>
    </location>
</feature>
<evidence type="ECO:0000256" key="2">
    <source>
        <dbReference type="ARBA" id="ARBA00022737"/>
    </source>
</evidence>
<evidence type="ECO:0008006" key="7">
    <source>
        <dbReference type="Google" id="ProtNLM"/>
    </source>
</evidence>
<dbReference type="PANTHER" id="PTHR14221">
    <property type="entry name" value="WD REPEAT DOMAIN 44"/>
    <property type="match status" value="1"/>
</dbReference>
<gene>
    <name evidence="5" type="ORF">Nepgr_027377</name>
</gene>
<dbReference type="InterPro" id="IPR019775">
    <property type="entry name" value="WD40_repeat_CS"/>
</dbReference>
<evidence type="ECO:0000256" key="1">
    <source>
        <dbReference type="ARBA" id="ARBA00022574"/>
    </source>
</evidence>
<feature type="region of interest" description="Disordered" evidence="4">
    <location>
        <begin position="1"/>
        <end position="59"/>
    </location>
</feature>
<dbReference type="SMART" id="SM00320">
    <property type="entry name" value="WD40"/>
    <property type="match status" value="6"/>
</dbReference>
<dbReference type="EMBL" id="BSYO01000029">
    <property type="protein sequence ID" value="GMH25534.1"/>
    <property type="molecule type" value="Genomic_DNA"/>
</dbReference>
<feature type="region of interest" description="Disordered" evidence="4">
    <location>
        <begin position="377"/>
        <end position="415"/>
    </location>
</feature>
<dbReference type="FunFam" id="2.130.10.10:FF:000329">
    <property type="entry name" value="WD repeat-containing protein 44"/>
    <property type="match status" value="1"/>
</dbReference>
<proteinExistence type="predicted"/>
<dbReference type="InterPro" id="IPR036322">
    <property type="entry name" value="WD40_repeat_dom_sf"/>
</dbReference>
<comment type="caution">
    <text evidence="5">The sequence shown here is derived from an EMBL/GenBank/DDBJ whole genome shotgun (WGS) entry which is preliminary data.</text>
</comment>
<protein>
    <recommendedName>
        <fullName evidence="7">WD repeat-containing protein 44</fullName>
    </recommendedName>
</protein>
<dbReference type="AlphaFoldDB" id="A0AAD3TAP9"/>
<feature type="repeat" description="WD" evidence="3">
    <location>
        <begin position="587"/>
        <end position="621"/>
    </location>
</feature>
<keyword evidence="2" id="KW-0677">Repeat</keyword>
<dbReference type="InterPro" id="IPR001680">
    <property type="entry name" value="WD40_rpt"/>
</dbReference>